<dbReference type="PANTHER" id="PTHR30071:SF1">
    <property type="entry name" value="CYTOCHROME B_B6 PROTEIN-RELATED"/>
    <property type="match status" value="1"/>
</dbReference>
<keyword evidence="12" id="KW-1185">Reference proteome</keyword>
<feature type="transmembrane region" description="Helical" evidence="9">
    <location>
        <begin position="150"/>
        <end position="170"/>
    </location>
</feature>
<reference evidence="11" key="1">
    <citation type="submission" date="2023-03" db="EMBL/GenBank/DDBJ databases">
        <title>Stygiobacter electus gen. nov., sp. nov., facultatively anaerobic thermotolerant bacterium of the class Ignavibacteria from a well of Yessentuki mineral water deposit.</title>
        <authorList>
            <person name="Podosokorskaya O.A."/>
            <person name="Elcheninov A.G."/>
            <person name="Petrova N.F."/>
            <person name="Zavarzina D.G."/>
            <person name="Kublanov I.V."/>
            <person name="Merkel A.Y."/>
        </authorList>
    </citation>
    <scope>NUCLEOTIDE SEQUENCE</scope>
    <source>
        <strain evidence="11">09-Me</strain>
    </source>
</reference>
<dbReference type="GO" id="GO:0015232">
    <property type="term" value="F:heme transmembrane transporter activity"/>
    <property type="evidence" value="ECO:0007669"/>
    <property type="project" value="InterPro"/>
</dbReference>
<dbReference type="AlphaFoldDB" id="A0AAE3NX95"/>
<evidence type="ECO:0000256" key="2">
    <source>
        <dbReference type="ARBA" id="ARBA00004141"/>
    </source>
</evidence>
<evidence type="ECO:0000259" key="10">
    <source>
        <dbReference type="Pfam" id="PF01578"/>
    </source>
</evidence>
<proteinExistence type="inferred from homology"/>
<comment type="subcellular location">
    <subcellularLocation>
        <location evidence="2">Membrane</location>
        <topology evidence="2">Multi-pass membrane protein</topology>
    </subcellularLocation>
</comment>
<dbReference type="RefSeq" id="WP_321535518.1">
    <property type="nucleotide sequence ID" value="NZ_JARGDL010000006.1"/>
</dbReference>
<feature type="transmembrane region" description="Helical" evidence="9">
    <location>
        <begin position="45"/>
        <end position="68"/>
    </location>
</feature>
<dbReference type="PRINTS" id="PR01386">
    <property type="entry name" value="CCMCBIOGNSIS"/>
</dbReference>
<evidence type="ECO:0000256" key="3">
    <source>
        <dbReference type="ARBA" id="ARBA00005840"/>
    </source>
</evidence>
<dbReference type="GO" id="GO:0020037">
    <property type="term" value="F:heme binding"/>
    <property type="evidence" value="ECO:0007669"/>
    <property type="project" value="InterPro"/>
</dbReference>
<feature type="transmembrane region" description="Helical" evidence="9">
    <location>
        <begin position="88"/>
        <end position="108"/>
    </location>
</feature>
<evidence type="ECO:0000256" key="1">
    <source>
        <dbReference type="ARBA" id="ARBA00002442"/>
    </source>
</evidence>
<dbReference type="InterPro" id="IPR045062">
    <property type="entry name" value="Cyt_c_biogenesis_CcsA/CcmC"/>
</dbReference>
<feature type="transmembrane region" description="Helical" evidence="9">
    <location>
        <begin position="5"/>
        <end position="25"/>
    </location>
</feature>
<evidence type="ECO:0000256" key="5">
    <source>
        <dbReference type="ARBA" id="ARBA00022692"/>
    </source>
</evidence>
<dbReference type="Proteomes" id="UP001221302">
    <property type="component" value="Unassembled WGS sequence"/>
</dbReference>
<dbReference type="PANTHER" id="PTHR30071">
    <property type="entry name" value="HEME EXPORTER PROTEIN C"/>
    <property type="match status" value="1"/>
</dbReference>
<evidence type="ECO:0000256" key="9">
    <source>
        <dbReference type="SAM" id="Phobius"/>
    </source>
</evidence>
<keyword evidence="8 9" id="KW-0472">Membrane</keyword>
<gene>
    <name evidence="11" type="primary">ccsA</name>
    <name evidence="11" type="ORF">P0M35_06290</name>
</gene>
<evidence type="ECO:0000256" key="8">
    <source>
        <dbReference type="ARBA" id="ARBA00023136"/>
    </source>
</evidence>
<name>A0AAE3NX95_9BACT</name>
<feature type="transmembrane region" description="Helical" evidence="9">
    <location>
        <begin position="205"/>
        <end position="222"/>
    </location>
</feature>
<dbReference type="InterPro" id="IPR002541">
    <property type="entry name" value="Cyt_c_assembly"/>
</dbReference>
<evidence type="ECO:0000256" key="7">
    <source>
        <dbReference type="ARBA" id="ARBA00022989"/>
    </source>
</evidence>
<dbReference type="InterPro" id="IPR003557">
    <property type="entry name" value="Cyt_c_biogenesis_CcmC"/>
</dbReference>
<accession>A0AAE3NX95</accession>
<dbReference type="EMBL" id="JARGDL010000006">
    <property type="protein sequence ID" value="MDF1611751.1"/>
    <property type="molecule type" value="Genomic_DNA"/>
</dbReference>
<comment type="similarity">
    <text evidence="3">Belongs to the CcmC/CycZ/HelC family.</text>
</comment>
<evidence type="ECO:0000256" key="4">
    <source>
        <dbReference type="ARBA" id="ARBA00016463"/>
    </source>
</evidence>
<dbReference type="GO" id="GO:0005886">
    <property type="term" value="C:plasma membrane"/>
    <property type="evidence" value="ECO:0007669"/>
    <property type="project" value="TreeGrafter"/>
</dbReference>
<evidence type="ECO:0000313" key="12">
    <source>
        <dbReference type="Proteomes" id="UP001221302"/>
    </source>
</evidence>
<keyword evidence="5 9" id="KW-0812">Transmembrane</keyword>
<organism evidence="11 12">
    <name type="scientific">Stygiobacter electus</name>
    <dbReference type="NCBI Taxonomy" id="3032292"/>
    <lineage>
        <taxon>Bacteria</taxon>
        <taxon>Pseudomonadati</taxon>
        <taxon>Ignavibacteriota</taxon>
        <taxon>Ignavibacteria</taxon>
        <taxon>Ignavibacteriales</taxon>
        <taxon>Melioribacteraceae</taxon>
        <taxon>Stygiobacter</taxon>
    </lineage>
</organism>
<keyword evidence="7 9" id="KW-1133">Transmembrane helix</keyword>
<comment type="function">
    <text evidence="1">Required for the export of heme to the periplasm for the biogenesis of c-type cytochromes.</text>
</comment>
<comment type="caution">
    <text evidence="11">The sequence shown here is derived from an EMBL/GenBank/DDBJ whole genome shotgun (WGS) entry which is preliminary data.</text>
</comment>
<keyword evidence="6" id="KW-0201">Cytochrome c-type biogenesis</keyword>
<protein>
    <recommendedName>
        <fullName evidence="4">Heme exporter protein C</fullName>
    </recommendedName>
</protein>
<evidence type="ECO:0000313" key="11">
    <source>
        <dbReference type="EMBL" id="MDF1611751.1"/>
    </source>
</evidence>
<sequence>MIWKIILFVLMTFVIIAGITFPIVPQPKVWYEFPIIPGLEEKAKIIFFHVPTAWLSVIAFLMAMIYGIKYLRKRNIDDDIKSFASLQLGMMFTILATITGSIWAKFTWGSFWHWDPRETSIFILLLIYGSLLALRSAIDNEDKRASLSAVYSIIAFLTVPFFIFIMPRIMVGLHPGSLELDPDTGKVIQGTNPVVDFKMNANMRIVFFISLFTFTILYFWMYQLRYKALIIKDKISKKII</sequence>
<dbReference type="Pfam" id="PF01578">
    <property type="entry name" value="Cytochrom_C_asm"/>
    <property type="match status" value="1"/>
</dbReference>
<feature type="transmembrane region" description="Helical" evidence="9">
    <location>
        <begin position="120"/>
        <end position="138"/>
    </location>
</feature>
<feature type="domain" description="Cytochrome c assembly protein" evidence="10">
    <location>
        <begin position="40"/>
        <end position="167"/>
    </location>
</feature>
<dbReference type="GO" id="GO:0017004">
    <property type="term" value="P:cytochrome complex assembly"/>
    <property type="evidence" value="ECO:0007669"/>
    <property type="project" value="UniProtKB-KW"/>
</dbReference>
<evidence type="ECO:0000256" key="6">
    <source>
        <dbReference type="ARBA" id="ARBA00022748"/>
    </source>
</evidence>